<name>A0A5N6LMH9_9ASTR</name>
<reference evidence="1 2" key="1">
    <citation type="submission" date="2019-05" db="EMBL/GenBank/DDBJ databases">
        <title>Mikania micrantha, genome provides insights into the molecular mechanism of rapid growth.</title>
        <authorList>
            <person name="Liu B."/>
        </authorList>
    </citation>
    <scope>NUCLEOTIDE SEQUENCE [LARGE SCALE GENOMIC DNA]</scope>
    <source>
        <strain evidence="1">NLD-2019</strain>
        <tissue evidence="1">Leaf</tissue>
    </source>
</reference>
<accession>A0A5N6LMH9</accession>
<proteinExistence type="predicted"/>
<evidence type="ECO:0000313" key="2">
    <source>
        <dbReference type="Proteomes" id="UP000326396"/>
    </source>
</evidence>
<comment type="caution">
    <text evidence="1">The sequence shown here is derived from an EMBL/GenBank/DDBJ whole genome shotgun (WGS) entry which is preliminary data.</text>
</comment>
<protein>
    <submittedName>
        <fullName evidence="1">Uncharacterized protein</fullName>
    </submittedName>
</protein>
<dbReference type="EMBL" id="SZYD01000019">
    <property type="protein sequence ID" value="KAD2393432.1"/>
    <property type="molecule type" value="Genomic_DNA"/>
</dbReference>
<dbReference type="Proteomes" id="UP000326396">
    <property type="component" value="Linkage Group LG9"/>
</dbReference>
<organism evidence="1 2">
    <name type="scientific">Mikania micrantha</name>
    <name type="common">bitter vine</name>
    <dbReference type="NCBI Taxonomy" id="192012"/>
    <lineage>
        <taxon>Eukaryota</taxon>
        <taxon>Viridiplantae</taxon>
        <taxon>Streptophyta</taxon>
        <taxon>Embryophyta</taxon>
        <taxon>Tracheophyta</taxon>
        <taxon>Spermatophyta</taxon>
        <taxon>Magnoliopsida</taxon>
        <taxon>eudicotyledons</taxon>
        <taxon>Gunneridae</taxon>
        <taxon>Pentapetalae</taxon>
        <taxon>asterids</taxon>
        <taxon>campanulids</taxon>
        <taxon>Asterales</taxon>
        <taxon>Asteraceae</taxon>
        <taxon>Asteroideae</taxon>
        <taxon>Heliantheae alliance</taxon>
        <taxon>Eupatorieae</taxon>
        <taxon>Mikania</taxon>
    </lineage>
</organism>
<evidence type="ECO:0000313" key="1">
    <source>
        <dbReference type="EMBL" id="KAD2393432.1"/>
    </source>
</evidence>
<dbReference type="AlphaFoldDB" id="A0A5N6LMH9"/>
<dbReference type="OrthoDB" id="1824781at2759"/>
<keyword evidence="2" id="KW-1185">Reference proteome</keyword>
<sequence length="123" mass="13800">MMDMSTLVISKVFGVADALMAFQGESSSSGGVNDLFEMIMKQYKKDIVFMDKLRSTIKKVEDGLKEIEEMVNGLPEHALKDIAKKFNVDCQGNNKETIKIVTGIIRGIEVSMDLKMKFLKSMK</sequence>
<gene>
    <name evidence="1" type="ORF">E3N88_40409</name>
</gene>